<proteinExistence type="predicted"/>
<evidence type="ECO:0000256" key="1">
    <source>
        <dbReference type="SAM" id="SignalP"/>
    </source>
</evidence>
<reference evidence="2" key="1">
    <citation type="submission" date="2020-02" db="EMBL/GenBank/DDBJ databases">
        <authorList>
            <person name="Meier V. D."/>
        </authorList>
    </citation>
    <scope>NUCLEOTIDE SEQUENCE</scope>
    <source>
        <strain evidence="2">AVDCRST_MAG44</strain>
    </source>
</reference>
<gene>
    <name evidence="2" type="ORF">AVDCRST_MAG44-308</name>
</gene>
<dbReference type="PANTHER" id="PTHR33361:SF16">
    <property type="entry name" value="DUF885 DOMAIN-CONTAINING PROTEIN"/>
    <property type="match status" value="1"/>
</dbReference>
<keyword evidence="1" id="KW-0732">Signal</keyword>
<feature type="chain" id="PRO_5027065200" description="DUF885 domain-containing protein" evidence="1">
    <location>
        <begin position="23"/>
        <end position="606"/>
    </location>
</feature>
<evidence type="ECO:0008006" key="3">
    <source>
        <dbReference type="Google" id="ProtNLM"/>
    </source>
</evidence>
<organism evidence="2">
    <name type="scientific">uncultured Sphingomonas sp</name>
    <dbReference type="NCBI Taxonomy" id="158754"/>
    <lineage>
        <taxon>Bacteria</taxon>
        <taxon>Pseudomonadati</taxon>
        <taxon>Pseudomonadota</taxon>
        <taxon>Alphaproteobacteria</taxon>
        <taxon>Sphingomonadales</taxon>
        <taxon>Sphingomonadaceae</taxon>
        <taxon>Sphingomonas</taxon>
        <taxon>environmental samples</taxon>
    </lineage>
</organism>
<dbReference type="PANTHER" id="PTHR33361">
    <property type="entry name" value="GLR0591 PROTEIN"/>
    <property type="match status" value="1"/>
</dbReference>
<name>A0A6J4S8P2_9SPHN</name>
<evidence type="ECO:0000313" key="2">
    <source>
        <dbReference type="EMBL" id="CAA9492836.1"/>
    </source>
</evidence>
<dbReference type="EMBL" id="CADCVY010000021">
    <property type="protein sequence ID" value="CAA9492836.1"/>
    <property type="molecule type" value="Genomic_DNA"/>
</dbReference>
<sequence length="606" mass="66429">MREGHLLVTACAALIAAAPAPAQPAAAPAALAAQSGESARLAAFFKQSDEDSLRRNPLSALLRGDLRYATQFGDYVTLAYFAAEKQAAERELRALRSIDRAALSPQDQIAYDVFKWQTERALKGLSPEMLALTAVRPIDHKTGLQTFFPDLSAGRGGAPFKTVADYEASLARIGGFATYLDNSIVRFREGMASGVVQPKLVVDIVVEQLDALLAQGVDKSTFNQPVLNFPATVPASERPRLIEAYRATIGTQLIPAITRLRRFLADEYRPAARDSVGLGGMKGGAALYRQRVEDNTTLPLSPDQVHQIGLDEVARIRGEMERIRAKTGFKGTLPAFFEHIRTEPKFKAASREALTQGYEAIGKRVDARIGELFSTVPKTNLRIEPVPAYREKSAAGGSYRQGTPDGATPGTFFFNAYDLPSRTTQGMETLYLHEGSPGHHFQISLAQENTALPDFMRFGGNTAFVEGWALYAESLGPELGMFTDPYQAFGSLDDEMFRAVRLVVDTGIHAKGWSRERAVDYMLANTAQSRTEAESEINRYIANPGQALAYKIGQLKIRELRTRAEKALGPKFDVRDFHAQVLMTGALPLAILEAKIDRWIAEKKAA</sequence>
<dbReference type="Pfam" id="PF05960">
    <property type="entry name" value="DUF885"/>
    <property type="match status" value="1"/>
</dbReference>
<protein>
    <recommendedName>
        <fullName evidence="3">DUF885 domain-containing protein</fullName>
    </recommendedName>
</protein>
<dbReference type="InterPro" id="IPR010281">
    <property type="entry name" value="DUF885"/>
</dbReference>
<dbReference type="AlphaFoldDB" id="A0A6J4S8P2"/>
<accession>A0A6J4S8P2</accession>
<feature type="signal peptide" evidence="1">
    <location>
        <begin position="1"/>
        <end position="22"/>
    </location>
</feature>